<reference evidence="11 12" key="1">
    <citation type="submission" date="2024-10" db="EMBL/GenBank/DDBJ databases">
        <title>Updated reference genomes for cyclostephanoid diatoms.</title>
        <authorList>
            <person name="Roberts W.R."/>
            <person name="Alverson A.J."/>
        </authorList>
    </citation>
    <scope>NUCLEOTIDE SEQUENCE [LARGE SCALE GENOMIC DNA]</scope>
    <source>
        <strain evidence="11 12">AJA232-27</strain>
    </source>
</reference>
<proteinExistence type="predicted"/>
<keyword evidence="12" id="KW-1185">Reference proteome</keyword>
<feature type="transmembrane region" description="Helical" evidence="9">
    <location>
        <begin position="471"/>
        <end position="495"/>
    </location>
</feature>
<feature type="compositionally biased region" description="Acidic residues" evidence="8">
    <location>
        <begin position="1227"/>
        <end position="1248"/>
    </location>
</feature>
<dbReference type="InterPro" id="IPR001199">
    <property type="entry name" value="Cyt_B5-like_heme/steroid-bd"/>
</dbReference>
<keyword evidence="4 9" id="KW-0812">Transmembrane</keyword>
<feature type="compositionally biased region" description="Low complexity" evidence="8">
    <location>
        <begin position="235"/>
        <end position="248"/>
    </location>
</feature>
<evidence type="ECO:0000313" key="11">
    <source>
        <dbReference type="EMBL" id="KAL3759770.1"/>
    </source>
</evidence>
<dbReference type="PANTHER" id="PTHR22914:SF41">
    <property type="entry name" value="CHITIN SYNTHASE 7"/>
    <property type="match status" value="1"/>
</dbReference>
<evidence type="ECO:0000256" key="4">
    <source>
        <dbReference type="ARBA" id="ARBA00022692"/>
    </source>
</evidence>
<keyword evidence="3" id="KW-0328">Glycosyltransferase</keyword>
<keyword evidence="7" id="KW-0325">Glycoprotein</keyword>
<feature type="compositionally biased region" description="Acidic residues" evidence="8">
    <location>
        <begin position="167"/>
        <end position="179"/>
    </location>
</feature>
<gene>
    <name evidence="11" type="ORF">ACHAWU_007514</name>
</gene>
<keyword evidence="6 9" id="KW-0472">Membrane</keyword>
<feature type="compositionally biased region" description="Basic and acidic residues" evidence="8">
    <location>
        <begin position="1"/>
        <end position="10"/>
    </location>
</feature>
<dbReference type="GO" id="GO:0005886">
    <property type="term" value="C:plasma membrane"/>
    <property type="evidence" value="ECO:0007669"/>
    <property type="project" value="UniProtKB-SubCell"/>
</dbReference>
<dbReference type="PROSITE" id="PS50255">
    <property type="entry name" value="CYTOCHROME_B5_2"/>
    <property type="match status" value="1"/>
</dbReference>
<feature type="compositionally biased region" description="Low complexity" evidence="8">
    <location>
        <begin position="35"/>
        <end position="111"/>
    </location>
</feature>
<dbReference type="InterPro" id="IPR036400">
    <property type="entry name" value="Cyt_B5-like_heme/steroid_sf"/>
</dbReference>
<feature type="transmembrane region" description="Helical" evidence="9">
    <location>
        <begin position="1148"/>
        <end position="1169"/>
    </location>
</feature>
<evidence type="ECO:0000256" key="5">
    <source>
        <dbReference type="ARBA" id="ARBA00022989"/>
    </source>
</evidence>
<dbReference type="SUPFAM" id="SSF55856">
    <property type="entry name" value="Cytochrome b5-like heme/steroid binding domain"/>
    <property type="match status" value="1"/>
</dbReference>
<feature type="region of interest" description="Disordered" evidence="8">
    <location>
        <begin position="1222"/>
        <end position="1260"/>
    </location>
</feature>
<feature type="compositionally biased region" description="Gly residues" evidence="8">
    <location>
        <begin position="325"/>
        <end position="337"/>
    </location>
</feature>
<dbReference type="PANTHER" id="PTHR22914">
    <property type="entry name" value="CHITIN SYNTHASE"/>
    <property type="match status" value="1"/>
</dbReference>
<dbReference type="InterPro" id="IPR029044">
    <property type="entry name" value="Nucleotide-diphossugar_trans"/>
</dbReference>
<comment type="caution">
    <text evidence="11">The sequence shown here is derived from an EMBL/GenBank/DDBJ whole genome shotgun (WGS) entry which is preliminary data.</text>
</comment>
<dbReference type="EMBL" id="JALLBG020000196">
    <property type="protein sequence ID" value="KAL3759770.1"/>
    <property type="molecule type" value="Genomic_DNA"/>
</dbReference>
<feature type="compositionally biased region" description="Gly residues" evidence="8">
    <location>
        <begin position="198"/>
        <end position="210"/>
    </location>
</feature>
<feature type="region of interest" description="Disordered" evidence="8">
    <location>
        <begin position="1"/>
        <end position="430"/>
    </location>
</feature>
<evidence type="ECO:0000256" key="1">
    <source>
        <dbReference type="ARBA" id="ARBA00004651"/>
    </source>
</evidence>
<evidence type="ECO:0000256" key="6">
    <source>
        <dbReference type="ARBA" id="ARBA00023136"/>
    </source>
</evidence>
<organism evidence="11 12">
    <name type="scientific">Discostella pseudostelligera</name>
    <dbReference type="NCBI Taxonomy" id="259834"/>
    <lineage>
        <taxon>Eukaryota</taxon>
        <taxon>Sar</taxon>
        <taxon>Stramenopiles</taxon>
        <taxon>Ochrophyta</taxon>
        <taxon>Bacillariophyta</taxon>
        <taxon>Coscinodiscophyceae</taxon>
        <taxon>Thalassiosirophycidae</taxon>
        <taxon>Stephanodiscales</taxon>
        <taxon>Stephanodiscaceae</taxon>
        <taxon>Discostella</taxon>
    </lineage>
</organism>
<feature type="compositionally biased region" description="Basic and acidic residues" evidence="8">
    <location>
        <begin position="153"/>
        <end position="166"/>
    </location>
</feature>
<comment type="subcellular location">
    <subcellularLocation>
        <location evidence="1">Cell membrane</location>
        <topology evidence="1">Multi-pass membrane protein</topology>
    </subcellularLocation>
</comment>
<evidence type="ECO:0000256" key="2">
    <source>
        <dbReference type="ARBA" id="ARBA00012543"/>
    </source>
</evidence>
<keyword evidence="3" id="KW-0808">Transferase</keyword>
<dbReference type="SMART" id="SM01117">
    <property type="entry name" value="Cyt-b5"/>
    <property type="match status" value="2"/>
</dbReference>
<feature type="compositionally biased region" description="Basic and acidic residues" evidence="8">
    <location>
        <begin position="1249"/>
        <end position="1260"/>
    </location>
</feature>
<name>A0ABD3M6T8_9STRA</name>
<accession>A0ABD3M6T8</accession>
<dbReference type="GO" id="GO:0004100">
    <property type="term" value="F:chitin synthase activity"/>
    <property type="evidence" value="ECO:0007669"/>
    <property type="project" value="UniProtKB-EC"/>
</dbReference>
<feature type="compositionally biased region" description="Low complexity" evidence="8">
    <location>
        <begin position="12"/>
        <end position="22"/>
    </location>
</feature>
<feature type="transmembrane region" description="Helical" evidence="9">
    <location>
        <begin position="1121"/>
        <end position="1142"/>
    </location>
</feature>
<keyword evidence="5 9" id="KW-1133">Transmembrane helix</keyword>
<feature type="compositionally biased region" description="Polar residues" evidence="8">
    <location>
        <begin position="374"/>
        <end position="386"/>
    </location>
</feature>
<sequence>MSSRQQHEEESSLSSLSAGLSAYNAAEPKPVSSANNSLSGGRSRHSSSSSSSKKNRPPSGHQQQQQQPYSQQHSQGGGQRSTQGSVASGLSAGTAGRSTSSSSRRGGNNTNIPEDERSSATERLVGLVNELTHNQGGAGGQKMMSYEEQMAMEEERYRLRETIRDELNEDEEDEYEDDNAGGGGYYGEEHSRRSSRTGNGGNGGGGGGGSRRSVDPDVMSRGGQSRNGGASAAPSSRSVNSRGGSRRSTGGGSAAARGGGGSSGRYDPDEGEYGGDDPDGRHYAPGGAGNNYKSTIPVRPPPPMESAMPYGGRSSSGSNASSSRRGGGGGGGGGGGRGGEEEEDSYYSGSKQSRMSRSRYDDDEDDDSTARGSQYSGSTKRSNASNGKDRSNNELTRYSTKGSGGDDGSASHNSSTARSSKKIQRGHVKEAGKNKRAMWWYNFSKCVTCVFPDSCIKKEDAEAKQAWREKVAICFCVFLTSSFFVGIFGFVPILLCRERLVYTLPDVQERTTENWIVVNGYVYDVNGLFERHPGGPGGVEAFLHDDASRMFPRMPPALLPPICVNAAKMESNEDLQSKKPVCSDFNSEDIKNGLPCHDFVTGMNATAKFLGEFEKGVLAHDGEALSDSPFTFWVSIKERVYNVTDYVNNIRNEQTKQIEKDHPMAFLEPTLNNLVINKLNEDATELFLSVYPDDRILGCMDELFYVGIIDTRFDVVCFVLNVIMYFLLCFVASIMIAQMFCSLMYIAKGTRTYSEEDTQDQVIVMVPCYNEGGKELIKTLDSVLATTYPEENKVIFIIADGVVTGAGQDLSTPEHLAEILGFEMDPENDELYNYDSIGLLTSNRARVYHGYYELEDKSLKYLVVVKHGLPMEQSGSAKPGNRGKRDSQLIIMGYFNRVYHGRELTELDAAIEDALIDLNMQSDDMRLLMTIDADTRVDELSITHMTYTMNQNDRILAVCGETKVDNKWQSWVTMMQVFEYYNNHHMKKAFESAFGCVTCLPGCFTMYRILNDDGKPLLADDHVYAEYLRNDIDSLHEQNLFHLGEDRMLTTLLLHFFPGNFLSYVPEAQCFTIVPHTMKILLSQRRRWINSTYHNLLELTKVKTMCGVCCCSMKTVVYLDLIACMILPASTVYAGYLIFLVAVGKTQFSLLLLVLYGLIFGVQLVVFILRSRYDFLFWFIYFTLIGVPVFYFVLPLYAFWHMDDFSWGETRKVAAMKQSYERPKAIEEEDDEDDYDSTEEDEDDDESEMDSRRRGRKNID</sequence>
<protein>
    <recommendedName>
        <fullName evidence="2">chitin synthase</fullName>
        <ecNumber evidence="2">2.4.1.16</ecNumber>
    </recommendedName>
</protein>
<dbReference type="Pfam" id="PF03142">
    <property type="entry name" value="Chitin_synth_2"/>
    <property type="match status" value="1"/>
</dbReference>
<dbReference type="AlphaFoldDB" id="A0ABD3M6T8"/>
<evidence type="ECO:0000256" key="9">
    <source>
        <dbReference type="SAM" id="Phobius"/>
    </source>
</evidence>
<feature type="transmembrane region" description="Helical" evidence="9">
    <location>
        <begin position="722"/>
        <end position="746"/>
    </location>
</feature>
<dbReference type="SUPFAM" id="SSF53448">
    <property type="entry name" value="Nucleotide-diphospho-sugar transferases"/>
    <property type="match status" value="1"/>
</dbReference>
<evidence type="ECO:0000256" key="8">
    <source>
        <dbReference type="SAM" id="MobiDB-lite"/>
    </source>
</evidence>
<evidence type="ECO:0000259" key="10">
    <source>
        <dbReference type="PROSITE" id="PS50255"/>
    </source>
</evidence>
<dbReference type="Proteomes" id="UP001530293">
    <property type="component" value="Unassembled WGS sequence"/>
</dbReference>
<dbReference type="InterPro" id="IPR004835">
    <property type="entry name" value="Chitin_synth"/>
</dbReference>
<evidence type="ECO:0000313" key="12">
    <source>
        <dbReference type="Proteomes" id="UP001530293"/>
    </source>
</evidence>
<dbReference type="Gene3D" id="3.10.120.10">
    <property type="entry name" value="Cytochrome b5-like heme/steroid binding domain"/>
    <property type="match status" value="1"/>
</dbReference>
<evidence type="ECO:0000256" key="3">
    <source>
        <dbReference type="ARBA" id="ARBA00022676"/>
    </source>
</evidence>
<feature type="compositionally biased region" description="Gly residues" evidence="8">
    <location>
        <begin position="249"/>
        <end position="263"/>
    </location>
</feature>
<dbReference type="CDD" id="cd04190">
    <property type="entry name" value="Chitin_synth_C"/>
    <property type="match status" value="1"/>
</dbReference>
<evidence type="ECO:0000256" key="7">
    <source>
        <dbReference type="ARBA" id="ARBA00023180"/>
    </source>
</evidence>
<dbReference type="EC" id="2.4.1.16" evidence="2"/>
<dbReference type="Pfam" id="PF00173">
    <property type="entry name" value="Cyt-b5"/>
    <property type="match status" value="1"/>
</dbReference>
<feature type="compositionally biased region" description="Low complexity" evidence="8">
    <location>
        <begin position="310"/>
        <end position="324"/>
    </location>
</feature>
<feature type="transmembrane region" description="Helical" evidence="9">
    <location>
        <begin position="1176"/>
        <end position="1200"/>
    </location>
</feature>
<feature type="compositionally biased region" description="Low complexity" evidence="8">
    <location>
        <begin position="346"/>
        <end position="355"/>
    </location>
</feature>
<feature type="domain" description="Cytochrome b5 heme-binding" evidence="10">
    <location>
        <begin position="515"/>
        <end position="551"/>
    </location>
</feature>